<keyword evidence="2" id="KW-0902">Two-component regulatory system</keyword>
<evidence type="ECO:0000259" key="4">
    <source>
        <dbReference type="PROSITE" id="PS50110"/>
    </source>
</evidence>
<name>A0ABW5NWL6_9FLAO</name>
<dbReference type="Pfam" id="PF00072">
    <property type="entry name" value="Response_reg"/>
    <property type="match status" value="1"/>
</dbReference>
<feature type="domain" description="Response regulatory" evidence="4">
    <location>
        <begin position="1"/>
        <end position="119"/>
    </location>
</feature>
<dbReference type="EMBL" id="JBHUMD010000026">
    <property type="protein sequence ID" value="MFD2602968.1"/>
    <property type="molecule type" value="Genomic_DNA"/>
</dbReference>
<gene>
    <name evidence="5" type="ORF">ACFSR3_12945</name>
</gene>
<dbReference type="InterPro" id="IPR001789">
    <property type="entry name" value="Sig_transdc_resp-reg_receiver"/>
</dbReference>
<feature type="modified residue" description="4-aspartylphosphate" evidence="3">
    <location>
        <position position="52"/>
    </location>
</feature>
<sequence>MLVEDDSDDRDLFCLIVHDISSAIECIQFSNGKDALDYLAITEKIPEIIFTDLDMHIVSGEEFIIELKKDKKTKDIPIYAYTTPFMFEHAREVTKSSVAGCVYKTSNFHDLEHNLNEALQKHYSLTKELK</sequence>
<evidence type="ECO:0000256" key="2">
    <source>
        <dbReference type="ARBA" id="ARBA00023012"/>
    </source>
</evidence>
<reference evidence="6" key="1">
    <citation type="journal article" date="2019" name="Int. J. Syst. Evol. Microbiol.">
        <title>The Global Catalogue of Microorganisms (GCM) 10K type strain sequencing project: providing services to taxonomists for standard genome sequencing and annotation.</title>
        <authorList>
            <consortium name="The Broad Institute Genomics Platform"/>
            <consortium name="The Broad Institute Genome Sequencing Center for Infectious Disease"/>
            <person name="Wu L."/>
            <person name="Ma J."/>
        </authorList>
    </citation>
    <scope>NUCLEOTIDE SEQUENCE [LARGE SCALE GENOMIC DNA]</scope>
    <source>
        <strain evidence="6">KCTC 42107</strain>
    </source>
</reference>
<dbReference type="PANTHER" id="PTHR44591">
    <property type="entry name" value="STRESS RESPONSE REGULATOR PROTEIN 1"/>
    <property type="match status" value="1"/>
</dbReference>
<dbReference type="InterPro" id="IPR011006">
    <property type="entry name" value="CheY-like_superfamily"/>
</dbReference>
<organism evidence="5 6">
    <name type="scientific">Flavobacterium suzhouense</name>
    <dbReference type="NCBI Taxonomy" id="1529638"/>
    <lineage>
        <taxon>Bacteria</taxon>
        <taxon>Pseudomonadati</taxon>
        <taxon>Bacteroidota</taxon>
        <taxon>Flavobacteriia</taxon>
        <taxon>Flavobacteriales</taxon>
        <taxon>Flavobacteriaceae</taxon>
        <taxon>Flavobacterium</taxon>
    </lineage>
</organism>
<dbReference type="PANTHER" id="PTHR44591:SF14">
    <property type="entry name" value="PROTEIN PILG"/>
    <property type="match status" value="1"/>
</dbReference>
<evidence type="ECO:0000313" key="6">
    <source>
        <dbReference type="Proteomes" id="UP001597480"/>
    </source>
</evidence>
<dbReference type="Proteomes" id="UP001597480">
    <property type="component" value="Unassembled WGS sequence"/>
</dbReference>
<dbReference type="PROSITE" id="PS50110">
    <property type="entry name" value="RESPONSE_REGULATORY"/>
    <property type="match status" value="1"/>
</dbReference>
<dbReference type="RefSeq" id="WP_379821495.1">
    <property type="nucleotide sequence ID" value="NZ_JBHUMD010000026.1"/>
</dbReference>
<dbReference type="Gene3D" id="3.40.50.2300">
    <property type="match status" value="1"/>
</dbReference>
<evidence type="ECO:0000256" key="1">
    <source>
        <dbReference type="ARBA" id="ARBA00022553"/>
    </source>
</evidence>
<keyword evidence="1 3" id="KW-0597">Phosphoprotein</keyword>
<evidence type="ECO:0000256" key="3">
    <source>
        <dbReference type="PROSITE-ProRule" id="PRU00169"/>
    </source>
</evidence>
<comment type="caution">
    <text evidence="5">The sequence shown here is derived from an EMBL/GenBank/DDBJ whole genome shotgun (WGS) entry which is preliminary data.</text>
</comment>
<evidence type="ECO:0000313" key="5">
    <source>
        <dbReference type="EMBL" id="MFD2602968.1"/>
    </source>
</evidence>
<protein>
    <submittedName>
        <fullName evidence="5">Response regulator</fullName>
    </submittedName>
</protein>
<dbReference type="InterPro" id="IPR050595">
    <property type="entry name" value="Bact_response_regulator"/>
</dbReference>
<proteinExistence type="predicted"/>
<keyword evidence="6" id="KW-1185">Reference proteome</keyword>
<accession>A0ABW5NWL6</accession>
<dbReference type="SUPFAM" id="SSF52172">
    <property type="entry name" value="CheY-like"/>
    <property type="match status" value="1"/>
</dbReference>